<evidence type="ECO:0000256" key="1">
    <source>
        <dbReference type="ARBA" id="ARBA00022679"/>
    </source>
</evidence>
<evidence type="ECO:0000313" key="4">
    <source>
        <dbReference type="EMBL" id="KYD10297.1"/>
    </source>
</evidence>
<reference evidence="4 5" key="1">
    <citation type="submission" date="2016-01" db="EMBL/GenBank/DDBJ databases">
        <title>Draft Genome Sequences of Seven Thermophilic Sporeformers Isolated from Foods.</title>
        <authorList>
            <person name="Berendsen E.M."/>
            <person name="Wells-Bennik M.H."/>
            <person name="Krawcyk A.O."/>
            <person name="De Jong A."/>
            <person name="Holsappel S."/>
            <person name="Eijlander R.T."/>
            <person name="Kuipers O.P."/>
        </authorList>
    </citation>
    <scope>NUCLEOTIDE SEQUENCE [LARGE SCALE GENOMIC DNA]</scope>
    <source>
        <strain evidence="4 5">B4135</strain>
    </source>
</reference>
<dbReference type="Proteomes" id="UP000075683">
    <property type="component" value="Unassembled WGS sequence"/>
</dbReference>
<dbReference type="PROSITE" id="PS51186">
    <property type="entry name" value="GNAT"/>
    <property type="match status" value="1"/>
</dbReference>
<dbReference type="EMBL" id="LQYT01000119">
    <property type="protein sequence ID" value="KYD10297.1"/>
    <property type="molecule type" value="Genomic_DNA"/>
</dbReference>
<dbReference type="SUPFAM" id="SSF55729">
    <property type="entry name" value="Acyl-CoA N-acyltransferases (Nat)"/>
    <property type="match status" value="1"/>
</dbReference>
<feature type="domain" description="N-acetyltransferase" evidence="3">
    <location>
        <begin position="1"/>
        <end position="140"/>
    </location>
</feature>
<keyword evidence="1" id="KW-0808">Transferase</keyword>
<dbReference type="STRING" id="301148.B4135_3472"/>
<name>A0A150LD84_9BACI</name>
<accession>A0A150LD84</accession>
<gene>
    <name evidence="4" type="ORF">B4135_3472</name>
</gene>
<keyword evidence="2" id="KW-0012">Acyltransferase</keyword>
<evidence type="ECO:0000259" key="3">
    <source>
        <dbReference type="PROSITE" id="PS51186"/>
    </source>
</evidence>
<protein>
    <recommendedName>
        <fullName evidence="3">N-acetyltransferase domain-containing protein</fullName>
    </recommendedName>
</protein>
<dbReference type="GO" id="GO:0016747">
    <property type="term" value="F:acyltransferase activity, transferring groups other than amino-acyl groups"/>
    <property type="evidence" value="ECO:0007669"/>
    <property type="project" value="InterPro"/>
</dbReference>
<dbReference type="AlphaFoldDB" id="A0A150LD84"/>
<dbReference type="CDD" id="cd04301">
    <property type="entry name" value="NAT_SF"/>
    <property type="match status" value="1"/>
</dbReference>
<organism evidence="4 5">
    <name type="scientific">Caldibacillus debilis</name>
    <dbReference type="NCBI Taxonomy" id="301148"/>
    <lineage>
        <taxon>Bacteria</taxon>
        <taxon>Bacillati</taxon>
        <taxon>Bacillota</taxon>
        <taxon>Bacilli</taxon>
        <taxon>Bacillales</taxon>
        <taxon>Bacillaceae</taxon>
        <taxon>Caldibacillus</taxon>
    </lineage>
</organism>
<evidence type="ECO:0000256" key="2">
    <source>
        <dbReference type="ARBA" id="ARBA00023315"/>
    </source>
</evidence>
<dbReference type="PANTHER" id="PTHR43877">
    <property type="entry name" value="AMINOALKYLPHOSPHONATE N-ACETYLTRANSFERASE-RELATED-RELATED"/>
    <property type="match status" value="1"/>
</dbReference>
<comment type="caution">
    <text evidence="4">The sequence shown here is derived from an EMBL/GenBank/DDBJ whole genome shotgun (WGS) entry which is preliminary data.</text>
</comment>
<dbReference type="Gene3D" id="3.40.630.30">
    <property type="match status" value="1"/>
</dbReference>
<dbReference type="InterPro" id="IPR050832">
    <property type="entry name" value="Bact_Acetyltransf"/>
</dbReference>
<dbReference type="Pfam" id="PF00583">
    <property type="entry name" value="Acetyltransf_1"/>
    <property type="match status" value="1"/>
</dbReference>
<dbReference type="InterPro" id="IPR000182">
    <property type="entry name" value="GNAT_dom"/>
</dbReference>
<dbReference type="RefSeq" id="WP_061569778.1">
    <property type="nucleotide sequence ID" value="NZ_LQYT01000119.1"/>
</dbReference>
<evidence type="ECO:0000313" key="5">
    <source>
        <dbReference type="Proteomes" id="UP000075683"/>
    </source>
</evidence>
<dbReference type="OrthoDB" id="9792929at2"/>
<proteinExistence type="predicted"/>
<dbReference type="InterPro" id="IPR016181">
    <property type="entry name" value="Acyl_CoA_acyltransferase"/>
</dbReference>
<sequence>MEIRLATIHDVDPLFELNEQFNGQGVTTKELMADSLMNNDREKVFLAFVDGVPAGFCCVQLFKSVCYATNYAEITELFVKEEYRRQGVGTALLAFAEDYFKDKNVKGFQLLTGQNNKAAQAFYEKNGYQRSEEWLYRKKR</sequence>